<dbReference type="PRINTS" id="PR00133">
    <property type="entry name" value="GLHYDRLASE3"/>
</dbReference>
<dbReference type="Gene3D" id="2.60.120.430">
    <property type="entry name" value="Galactose-binding lectin"/>
    <property type="match status" value="1"/>
</dbReference>
<reference evidence="7" key="1">
    <citation type="journal article" date="2019" name="Int. J. Syst. Evol. Microbiol.">
        <title>The Global Catalogue of Microorganisms (GCM) 10K type strain sequencing project: providing services to taxonomists for standard genome sequencing and annotation.</title>
        <authorList>
            <consortium name="The Broad Institute Genomics Platform"/>
            <consortium name="The Broad Institute Genome Sequencing Center for Infectious Disease"/>
            <person name="Wu L."/>
            <person name="Ma J."/>
        </authorList>
    </citation>
    <scope>NUCLEOTIDE SEQUENCE [LARGE SCALE GENOMIC DNA]</scope>
    <source>
        <strain evidence="7">CGMCC 1.15959</strain>
    </source>
</reference>
<dbReference type="Pfam" id="PF00933">
    <property type="entry name" value="Glyco_hydro_3"/>
    <property type="match status" value="1"/>
</dbReference>
<dbReference type="InterPro" id="IPR036881">
    <property type="entry name" value="Glyco_hydro_3_C_sf"/>
</dbReference>
<comment type="caution">
    <text evidence="6">The sequence shown here is derived from an EMBL/GenBank/DDBJ whole genome shotgun (WGS) entry which is preliminary data.</text>
</comment>
<proteinExistence type="predicted"/>
<evidence type="ECO:0000259" key="3">
    <source>
        <dbReference type="Pfam" id="PF00933"/>
    </source>
</evidence>
<dbReference type="PANTHER" id="PTHR30620:SF77">
    <property type="entry name" value="LYSOSOMAL BETA GLUCOSIDASE-LIKE"/>
    <property type="match status" value="1"/>
</dbReference>
<dbReference type="InterPro" id="IPR041443">
    <property type="entry name" value="Exop_C"/>
</dbReference>
<organism evidence="6 7">
    <name type="scientific">Tsuneonella deserti</name>
    <dbReference type="NCBI Taxonomy" id="2035528"/>
    <lineage>
        <taxon>Bacteria</taxon>
        <taxon>Pseudomonadati</taxon>
        <taxon>Pseudomonadota</taxon>
        <taxon>Alphaproteobacteria</taxon>
        <taxon>Sphingomonadales</taxon>
        <taxon>Erythrobacteraceae</taxon>
        <taxon>Tsuneonella</taxon>
    </lineage>
</organism>
<dbReference type="PANTHER" id="PTHR30620">
    <property type="entry name" value="PERIPLASMIC BETA-GLUCOSIDASE-RELATED"/>
    <property type="match status" value="1"/>
</dbReference>
<dbReference type="Pfam" id="PF18559">
    <property type="entry name" value="Exop_C"/>
    <property type="match status" value="1"/>
</dbReference>
<dbReference type="InterPro" id="IPR036962">
    <property type="entry name" value="Glyco_hydro_3_N_sf"/>
</dbReference>
<dbReference type="InterPro" id="IPR051915">
    <property type="entry name" value="Cellulose_Degrad_GH3"/>
</dbReference>
<evidence type="ECO:0000259" key="4">
    <source>
        <dbReference type="Pfam" id="PF01915"/>
    </source>
</evidence>
<evidence type="ECO:0000256" key="2">
    <source>
        <dbReference type="SAM" id="SignalP"/>
    </source>
</evidence>
<evidence type="ECO:0000313" key="6">
    <source>
        <dbReference type="EMBL" id="GGD84852.1"/>
    </source>
</evidence>
<dbReference type="InterPro" id="IPR017853">
    <property type="entry name" value="GH"/>
</dbReference>
<dbReference type="Gene3D" id="3.20.20.300">
    <property type="entry name" value="Glycoside hydrolase, family 3, N-terminal domain"/>
    <property type="match status" value="1"/>
</dbReference>
<sequence length="825" mass="86321">MVARWLRGLGIPAFAALTLTGCAGVQSSTASAPVSVSGQVQEAVANPSLWPAAHSPVEFSDQATEAEIGRLLQTMTLEQKVGQLIQADIGSISPDDLEHYPLGSILAGGNSGPNGNERASAEQWARLVGDFRAASLRPAANGIAVPIIFGVDAVHGHNNIPGATIFPHNIGLGAARDPDLVRRIGEATAAEVAGTGIEWTFAPTLAVPQDTRWGRTYEGYSSDPQLVARYGAAMVAGLQGHLVSGRPLAPEHVAATAKHFLADGGTRNGTDQGDAAISEAELIDRHAQGYPAAIDAGALTVMASFSSWNGVKNHGNESLLTGVLKQRMGFEGFVVGDWNGHGQVPGCTPVDCPEAILAGLDMFMAPDSWKGLFDSTLASAKKGEIPLARIDDAVRRILRVKFKLDLFAGDVKRGDTSAVGAPAHLALAREAVAKSLVLLKNKGSVLPIRPGARVLVVGPAADDIAIQTGGWTVSWQGTDVTRKDFPNGQTVWEALAKAVREAGGTVVLAPGDAPAGQFDVAIVVYGETPYAEFQGDRPNVDFVAQGDKPLVLLQELKGRGIPTVSLFLSGRPLYTSPELEASDAFVAGWLPGTQGSGIADVLVAQNDGKPRRDFTGTLPFAWPADCGDGRTILFPLGFGGSYARPPSGATLDTSCVTDAGSAEGFAIFAKGLVQGVSASVSGSALPNLGGRSGEGSFTATAFDAAAQEDARELTWLAPAKLQLRWPSKAFGRASALRLRFSIDQRPAGKITISPLCDGCSPSVDLTSTFALAEGKGWREARIPLQCLDTDRLEGLEVAAVAGFRMRLQDLRIIQQDNDGNCRGPF</sequence>
<feature type="domain" description="Glycoside hydrolase family 3 N-terminal" evidence="3">
    <location>
        <begin position="76"/>
        <end position="400"/>
    </location>
</feature>
<protein>
    <submittedName>
        <fullName evidence="6">1,4-beta-D-glucan glucohydrolase</fullName>
    </submittedName>
</protein>
<dbReference type="Gene3D" id="3.40.50.1700">
    <property type="entry name" value="Glycoside hydrolase family 3 C-terminal domain"/>
    <property type="match status" value="1"/>
</dbReference>
<feature type="domain" description="ExoP galactose-binding-like" evidence="5">
    <location>
        <begin position="695"/>
        <end position="794"/>
    </location>
</feature>
<gene>
    <name evidence="6" type="primary">celD</name>
    <name evidence="6" type="ORF">GCM10011515_00740</name>
</gene>
<evidence type="ECO:0000259" key="5">
    <source>
        <dbReference type="Pfam" id="PF18559"/>
    </source>
</evidence>
<dbReference type="SUPFAM" id="SSF51445">
    <property type="entry name" value="(Trans)glycosidases"/>
    <property type="match status" value="1"/>
</dbReference>
<feature type="signal peptide" evidence="2">
    <location>
        <begin position="1"/>
        <end position="15"/>
    </location>
</feature>
<evidence type="ECO:0000256" key="1">
    <source>
        <dbReference type="ARBA" id="ARBA00022801"/>
    </source>
</evidence>
<dbReference type="PROSITE" id="PS51257">
    <property type="entry name" value="PROKAR_LIPOPROTEIN"/>
    <property type="match status" value="1"/>
</dbReference>
<dbReference type="InterPro" id="IPR002772">
    <property type="entry name" value="Glyco_hydro_3_C"/>
</dbReference>
<dbReference type="RefSeq" id="WP_308419243.1">
    <property type="nucleotide sequence ID" value="NZ_BMKL01000001.1"/>
</dbReference>
<dbReference type="InterPro" id="IPR001764">
    <property type="entry name" value="Glyco_hydro_3_N"/>
</dbReference>
<evidence type="ECO:0000313" key="7">
    <source>
        <dbReference type="Proteomes" id="UP000619041"/>
    </source>
</evidence>
<keyword evidence="7" id="KW-1185">Reference proteome</keyword>
<keyword evidence="1" id="KW-0378">Hydrolase</keyword>
<keyword evidence="2" id="KW-0732">Signal</keyword>
<feature type="domain" description="Glycoside hydrolase family 3 C-terminal" evidence="4">
    <location>
        <begin position="436"/>
        <end position="642"/>
    </location>
</feature>
<dbReference type="SUPFAM" id="SSF52279">
    <property type="entry name" value="Beta-D-glucan exohydrolase, C-terminal domain"/>
    <property type="match status" value="1"/>
</dbReference>
<dbReference type="Pfam" id="PF01915">
    <property type="entry name" value="Glyco_hydro_3_C"/>
    <property type="match status" value="1"/>
</dbReference>
<accession>A0ABQ1RY03</accession>
<dbReference type="Proteomes" id="UP000619041">
    <property type="component" value="Unassembled WGS sequence"/>
</dbReference>
<name>A0ABQ1RY03_9SPHN</name>
<feature type="chain" id="PRO_5045593942" evidence="2">
    <location>
        <begin position="16"/>
        <end position="825"/>
    </location>
</feature>
<dbReference type="EMBL" id="BMKL01000001">
    <property type="protein sequence ID" value="GGD84852.1"/>
    <property type="molecule type" value="Genomic_DNA"/>
</dbReference>